<proteinExistence type="predicted"/>
<comment type="caution">
    <text evidence="1">The sequence shown here is derived from an EMBL/GenBank/DDBJ whole genome shotgun (WGS) entry which is preliminary data.</text>
</comment>
<organism evidence="1 2">
    <name type="scientific">Bacillus subtilis</name>
    <dbReference type="NCBI Taxonomy" id="1423"/>
    <lineage>
        <taxon>Bacteria</taxon>
        <taxon>Bacillati</taxon>
        <taxon>Bacillota</taxon>
        <taxon>Bacilli</taxon>
        <taxon>Bacillales</taxon>
        <taxon>Bacillaceae</taxon>
        <taxon>Bacillus</taxon>
    </lineage>
</organism>
<gene>
    <name evidence="1" type="ORF">J5227_08150</name>
</gene>
<accession>A0A8I2B8Y0</accession>
<reference evidence="1" key="1">
    <citation type="submission" date="2021-03" db="EMBL/GenBank/DDBJ databases">
        <title>Isolation of Bacillus subtilis from fermented food sample.</title>
        <authorList>
            <person name="Lakshmanan V."/>
            <person name="Athira K."/>
            <person name="Rajagopal K."/>
        </authorList>
    </citation>
    <scope>NUCLEOTIDE SEQUENCE</scope>
    <source>
        <strain evidence="1">S1</strain>
    </source>
</reference>
<dbReference type="Gene3D" id="3.10.450.40">
    <property type="match status" value="1"/>
</dbReference>
<protein>
    <recommendedName>
        <fullName evidence="3">DUF2634 domain-containing protein</fullName>
    </recommendedName>
</protein>
<dbReference type="AlphaFoldDB" id="A0A8I2B8Y0"/>
<dbReference type="RefSeq" id="WP_163190188.1">
    <property type="nucleotide sequence ID" value="NZ_JAGFPW010000005.1"/>
</dbReference>
<dbReference type="EMBL" id="JAGFPW010000005">
    <property type="protein sequence ID" value="MBO3794280.1"/>
    <property type="molecule type" value="Genomic_DNA"/>
</dbReference>
<sequence>MRNYNEKDIRFYDLANNIDGDFMVDSTGDFALTNDYESARQDMTNRVRTQKGDWRSHNNLGADLELLEGEPNTRETGLRGESQIYEALTYDHRFDISDLNVRAVPVSIEELQFFVVLDTEKNGPIILNESLNL</sequence>
<dbReference type="Proteomes" id="UP000665181">
    <property type="component" value="Unassembled WGS sequence"/>
</dbReference>
<name>A0A8I2B8Y0_BACIU</name>
<dbReference type="SUPFAM" id="SSF160719">
    <property type="entry name" value="gpW/gp25-like"/>
    <property type="match status" value="1"/>
</dbReference>
<evidence type="ECO:0000313" key="2">
    <source>
        <dbReference type="Proteomes" id="UP000665181"/>
    </source>
</evidence>
<evidence type="ECO:0008006" key="3">
    <source>
        <dbReference type="Google" id="ProtNLM"/>
    </source>
</evidence>
<evidence type="ECO:0000313" key="1">
    <source>
        <dbReference type="EMBL" id="MBO3794280.1"/>
    </source>
</evidence>